<evidence type="ECO:0000256" key="20">
    <source>
        <dbReference type="ARBA" id="ARBA00023242"/>
    </source>
</evidence>
<name>A0A8K0KIY0_LADFU</name>
<dbReference type="GO" id="GO:0006334">
    <property type="term" value="P:nucleosome assembly"/>
    <property type="evidence" value="ECO:0007669"/>
    <property type="project" value="TreeGrafter"/>
</dbReference>
<dbReference type="GO" id="GO:0006915">
    <property type="term" value="P:apoptotic process"/>
    <property type="evidence" value="ECO:0007669"/>
    <property type="project" value="UniProtKB-KW"/>
</dbReference>
<evidence type="ECO:0000256" key="7">
    <source>
        <dbReference type="ARBA" id="ARBA00019298"/>
    </source>
</evidence>
<evidence type="ECO:0000256" key="5">
    <source>
        <dbReference type="ARBA" id="ARBA00004642"/>
    </source>
</evidence>
<accession>A0A8K0KIY0</accession>
<feature type="compositionally biased region" description="Basic and acidic residues" evidence="24">
    <location>
        <begin position="409"/>
        <end position="419"/>
    </location>
</feature>
<evidence type="ECO:0000259" key="25">
    <source>
        <dbReference type="Pfam" id="PF03344"/>
    </source>
</evidence>
<evidence type="ECO:0000256" key="23">
    <source>
        <dbReference type="SAM" id="Coils"/>
    </source>
</evidence>
<dbReference type="OrthoDB" id="7492809at2759"/>
<keyword evidence="19" id="KW-0143">Chaperone</keyword>
<evidence type="ECO:0000256" key="11">
    <source>
        <dbReference type="ARBA" id="ARBA00022499"/>
    </source>
</evidence>
<dbReference type="PANTHER" id="PTHR12766">
    <property type="entry name" value="DEATH DOMAIN-ASSOCIATED PROTEIN 6 DAXX"/>
    <property type="match status" value="1"/>
</dbReference>
<evidence type="ECO:0000259" key="26">
    <source>
        <dbReference type="Pfam" id="PF20920"/>
    </source>
</evidence>
<evidence type="ECO:0000256" key="12">
    <source>
        <dbReference type="ARBA" id="ARBA00022553"/>
    </source>
</evidence>
<evidence type="ECO:0000256" key="9">
    <source>
        <dbReference type="ARBA" id="ARBA00022490"/>
    </source>
</evidence>
<keyword evidence="15" id="KW-0156">Chromatin regulator</keyword>
<proteinExistence type="inferred from homology"/>
<dbReference type="GO" id="GO:0003714">
    <property type="term" value="F:transcription corepressor activity"/>
    <property type="evidence" value="ECO:0007669"/>
    <property type="project" value="TreeGrafter"/>
</dbReference>
<feature type="compositionally biased region" description="Basic and acidic residues" evidence="24">
    <location>
        <begin position="151"/>
        <end position="167"/>
    </location>
</feature>
<keyword evidence="13" id="KW-0053">Apoptosis</keyword>
<dbReference type="GO" id="GO:0016605">
    <property type="term" value="C:PML body"/>
    <property type="evidence" value="ECO:0007669"/>
    <property type="project" value="UniProtKB-SubCell"/>
</dbReference>
<dbReference type="Pfam" id="PF20920">
    <property type="entry name" value="DAXX_hist_bd"/>
    <property type="match status" value="1"/>
</dbReference>
<keyword evidence="17 23" id="KW-0175">Coiled coil</keyword>
<comment type="similarity">
    <text evidence="6">Belongs to the DAXX family.</text>
</comment>
<dbReference type="InterPro" id="IPR038298">
    <property type="entry name" value="Daxx_N_sf"/>
</dbReference>
<evidence type="ECO:0000256" key="24">
    <source>
        <dbReference type="SAM" id="MobiDB-lite"/>
    </source>
</evidence>
<evidence type="ECO:0000256" key="8">
    <source>
        <dbReference type="ARBA" id="ARBA00022454"/>
    </source>
</evidence>
<dbReference type="EMBL" id="KZ308962">
    <property type="protein sequence ID" value="KAG8235877.1"/>
    <property type="molecule type" value="Genomic_DNA"/>
</dbReference>
<evidence type="ECO:0000256" key="18">
    <source>
        <dbReference type="ARBA" id="ARBA00023163"/>
    </source>
</evidence>
<evidence type="ECO:0000256" key="1">
    <source>
        <dbReference type="ARBA" id="ARBA00004322"/>
    </source>
</evidence>
<evidence type="ECO:0000313" key="27">
    <source>
        <dbReference type="EMBL" id="KAG8235877.1"/>
    </source>
</evidence>
<reference evidence="27" key="1">
    <citation type="submission" date="2013-04" db="EMBL/GenBank/DDBJ databases">
        <authorList>
            <person name="Qu J."/>
            <person name="Murali S.C."/>
            <person name="Bandaranaike D."/>
            <person name="Bellair M."/>
            <person name="Blankenburg K."/>
            <person name="Chao H."/>
            <person name="Dinh H."/>
            <person name="Doddapaneni H."/>
            <person name="Downs B."/>
            <person name="Dugan-Rocha S."/>
            <person name="Elkadiri S."/>
            <person name="Gnanaolivu R.D."/>
            <person name="Hernandez B."/>
            <person name="Javaid M."/>
            <person name="Jayaseelan J.C."/>
            <person name="Lee S."/>
            <person name="Li M."/>
            <person name="Ming W."/>
            <person name="Munidasa M."/>
            <person name="Muniz J."/>
            <person name="Nguyen L."/>
            <person name="Ongeri F."/>
            <person name="Osuji N."/>
            <person name="Pu L.-L."/>
            <person name="Puazo M."/>
            <person name="Qu C."/>
            <person name="Quiroz J."/>
            <person name="Raj R."/>
            <person name="Weissenberger G."/>
            <person name="Xin Y."/>
            <person name="Zou X."/>
            <person name="Han Y."/>
            <person name="Richards S."/>
            <person name="Worley K."/>
            <person name="Muzny D."/>
            <person name="Gibbs R."/>
        </authorList>
    </citation>
    <scope>NUCLEOTIDE SEQUENCE</scope>
    <source>
        <strain evidence="27">Sampled in the wild</strain>
    </source>
</reference>
<evidence type="ECO:0000256" key="13">
    <source>
        <dbReference type="ARBA" id="ARBA00022703"/>
    </source>
</evidence>
<dbReference type="GO" id="GO:0003713">
    <property type="term" value="F:transcription coactivator activity"/>
    <property type="evidence" value="ECO:0007669"/>
    <property type="project" value="TreeGrafter"/>
</dbReference>
<feature type="domain" description="Daxx N-terminal Rassf1C-interacting" evidence="25">
    <location>
        <begin position="60"/>
        <end position="145"/>
    </location>
</feature>
<keyword evidence="10" id="KW-0678">Repressor</keyword>
<dbReference type="Pfam" id="PF03344">
    <property type="entry name" value="Daxx"/>
    <property type="match status" value="1"/>
</dbReference>
<gene>
    <name evidence="27" type="ORF">J437_LFUL016450</name>
</gene>
<dbReference type="Gene3D" id="1.20.58.2170">
    <property type="match status" value="1"/>
</dbReference>
<dbReference type="PANTHER" id="PTHR12766:SF7">
    <property type="entry name" value="DEATH DOMAIN-ASSOCIATED PROTEIN 6"/>
    <property type="match status" value="1"/>
</dbReference>
<keyword evidence="12" id="KW-0597">Phosphoprotein</keyword>
<evidence type="ECO:0000256" key="14">
    <source>
        <dbReference type="ARBA" id="ARBA00022843"/>
    </source>
</evidence>
<keyword evidence="11" id="KW-1017">Isopeptide bond</keyword>
<evidence type="ECO:0000256" key="19">
    <source>
        <dbReference type="ARBA" id="ARBA00023186"/>
    </source>
</evidence>
<comment type="caution">
    <text evidence="27">The sequence shown here is derived from an EMBL/GenBank/DDBJ whole genome shotgun (WGS) entry which is preliminary data.</text>
</comment>
<evidence type="ECO:0000256" key="17">
    <source>
        <dbReference type="ARBA" id="ARBA00023054"/>
    </source>
</evidence>
<dbReference type="GO" id="GO:0000775">
    <property type="term" value="C:chromosome, centromeric region"/>
    <property type="evidence" value="ECO:0007669"/>
    <property type="project" value="UniProtKB-SubCell"/>
</dbReference>
<evidence type="ECO:0000256" key="22">
    <source>
        <dbReference type="ARBA" id="ARBA00029641"/>
    </source>
</evidence>
<evidence type="ECO:0000256" key="4">
    <source>
        <dbReference type="ARBA" id="ARBA00004604"/>
    </source>
</evidence>
<dbReference type="Gene3D" id="1.10.8.810">
    <property type="entry name" value="Daxx helical bundle domain"/>
    <property type="match status" value="1"/>
</dbReference>
<dbReference type="InterPro" id="IPR031333">
    <property type="entry name" value="Daxx_N"/>
</dbReference>
<dbReference type="InterPro" id="IPR046378">
    <property type="entry name" value="DAXX_histone-bd"/>
</dbReference>
<dbReference type="InterPro" id="IPR046426">
    <property type="entry name" value="DAXX_histone-bd_sf"/>
</dbReference>
<feature type="compositionally biased region" description="Basic and acidic residues" evidence="24">
    <location>
        <begin position="382"/>
        <end position="397"/>
    </location>
</feature>
<evidence type="ECO:0000313" key="28">
    <source>
        <dbReference type="Proteomes" id="UP000792457"/>
    </source>
</evidence>
<feature type="domain" description="Daxx histone-binding" evidence="26">
    <location>
        <begin position="251"/>
        <end position="327"/>
    </location>
</feature>
<dbReference type="GO" id="GO:0005737">
    <property type="term" value="C:cytoplasm"/>
    <property type="evidence" value="ECO:0007669"/>
    <property type="project" value="UniProtKB-SubCell"/>
</dbReference>
<keyword evidence="8" id="KW-0158">Chromosome</keyword>
<protein>
    <recommendedName>
        <fullName evidence="7">Death domain-associated protein 6</fullName>
    </recommendedName>
    <alternativeName>
        <fullName evidence="22">Daxx</fullName>
    </alternativeName>
</protein>
<reference evidence="27" key="2">
    <citation type="submission" date="2017-10" db="EMBL/GenBank/DDBJ databases">
        <title>Ladona fulva Genome sequencing and assembly.</title>
        <authorList>
            <person name="Murali S."/>
            <person name="Richards S."/>
            <person name="Bandaranaike D."/>
            <person name="Bellair M."/>
            <person name="Blankenburg K."/>
            <person name="Chao H."/>
            <person name="Dinh H."/>
            <person name="Doddapaneni H."/>
            <person name="Dugan-Rocha S."/>
            <person name="Elkadiri S."/>
            <person name="Gnanaolivu R."/>
            <person name="Hernandez B."/>
            <person name="Skinner E."/>
            <person name="Javaid M."/>
            <person name="Lee S."/>
            <person name="Li M."/>
            <person name="Ming W."/>
            <person name="Munidasa M."/>
            <person name="Muniz J."/>
            <person name="Nguyen L."/>
            <person name="Hughes D."/>
            <person name="Osuji N."/>
            <person name="Pu L.-L."/>
            <person name="Puazo M."/>
            <person name="Qu C."/>
            <person name="Quiroz J."/>
            <person name="Raj R."/>
            <person name="Weissenberger G."/>
            <person name="Xin Y."/>
            <person name="Zou X."/>
            <person name="Han Y."/>
            <person name="Worley K."/>
            <person name="Muzny D."/>
            <person name="Gibbs R."/>
        </authorList>
    </citation>
    <scope>NUCLEOTIDE SEQUENCE</scope>
    <source>
        <strain evidence="27">Sampled in the wild</strain>
    </source>
</reference>
<keyword evidence="20" id="KW-0539">Nucleus</keyword>
<dbReference type="Proteomes" id="UP000792457">
    <property type="component" value="Unassembled WGS sequence"/>
</dbReference>
<evidence type="ECO:0000256" key="15">
    <source>
        <dbReference type="ARBA" id="ARBA00022853"/>
    </source>
</evidence>
<dbReference type="GO" id="GO:0005730">
    <property type="term" value="C:nucleolus"/>
    <property type="evidence" value="ECO:0007669"/>
    <property type="project" value="UniProtKB-SubCell"/>
</dbReference>
<feature type="compositionally biased region" description="Acidic residues" evidence="24">
    <location>
        <begin position="354"/>
        <end position="369"/>
    </location>
</feature>
<evidence type="ECO:0000256" key="21">
    <source>
        <dbReference type="ARBA" id="ARBA00023328"/>
    </source>
</evidence>
<evidence type="ECO:0000256" key="2">
    <source>
        <dbReference type="ARBA" id="ARBA00004496"/>
    </source>
</evidence>
<dbReference type="GO" id="GO:0042393">
    <property type="term" value="F:histone binding"/>
    <property type="evidence" value="ECO:0007669"/>
    <property type="project" value="InterPro"/>
</dbReference>
<keyword evidence="28" id="KW-1185">Reference proteome</keyword>
<evidence type="ECO:0000256" key="10">
    <source>
        <dbReference type="ARBA" id="ARBA00022491"/>
    </source>
</evidence>
<keyword evidence="21" id="KW-0137">Centromere</keyword>
<feature type="region of interest" description="Disordered" evidence="24">
    <location>
        <begin position="148"/>
        <end position="168"/>
    </location>
</feature>
<keyword evidence="16" id="KW-0805">Transcription regulation</keyword>
<organism evidence="27 28">
    <name type="scientific">Ladona fulva</name>
    <name type="common">Scarce chaser dragonfly</name>
    <name type="synonym">Libellula fulva</name>
    <dbReference type="NCBI Taxonomy" id="123851"/>
    <lineage>
        <taxon>Eukaryota</taxon>
        <taxon>Metazoa</taxon>
        <taxon>Ecdysozoa</taxon>
        <taxon>Arthropoda</taxon>
        <taxon>Hexapoda</taxon>
        <taxon>Insecta</taxon>
        <taxon>Pterygota</taxon>
        <taxon>Palaeoptera</taxon>
        <taxon>Odonata</taxon>
        <taxon>Epiprocta</taxon>
        <taxon>Anisoptera</taxon>
        <taxon>Libelluloidea</taxon>
        <taxon>Libellulidae</taxon>
        <taxon>Ladona</taxon>
    </lineage>
</organism>
<evidence type="ECO:0000256" key="3">
    <source>
        <dbReference type="ARBA" id="ARBA00004584"/>
    </source>
</evidence>
<dbReference type="AlphaFoldDB" id="A0A8K0KIY0"/>
<keyword evidence="14" id="KW-0832">Ubl conjugation</keyword>
<keyword evidence="18" id="KW-0804">Transcription</keyword>
<dbReference type="GO" id="GO:0042981">
    <property type="term" value="P:regulation of apoptotic process"/>
    <property type="evidence" value="ECO:0007669"/>
    <property type="project" value="TreeGrafter"/>
</dbReference>
<feature type="coiled-coil region" evidence="23">
    <location>
        <begin position="186"/>
        <end position="220"/>
    </location>
</feature>
<comment type="subcellular location">
    <subcellularLocation>
        <location evidence="3">Chromosome</location>
        <location evidence="3">Centromere</location>
    </subcellularLocation>
    <subcellularLocation>
        <location evidence="2">Cytoplasm</location>
    </subcellularLocation>
    <subcellularLocation>
        <location evidence="1">Nucleus</location>
        <location evidence="1">PML body</location>
    </subcellularLocation>
    <subcellularLocation>
        <location evidence="4">Nucleus</location>
        <location evidence="4">Nucleolus</location>
    </subcellularLocation>
    <subcellularLocation>
        <location evidence="5">Nucleus</location>
        <location evidence="5">Nucleoplasm</location>
    </subcellularLocation>
</comment>
<dbReference type="GO" id="GO:0050681">
    <property type="term" value="F:nuclear androgen receptor binding"/>
    <property type="evidence" value="ECO:0007669"/>
    <property type="project" value="TreeGrafter"/>
</dbReference>
<sequence length="473" mass="54957">MFLWHFTFQDPRKYGELNHKHREEETRKKPCSSTEFVLHKDRNGNKSLSPEKDVNGYSGFEKFLKFCADIEVNKRGGSAESMKIIEGKILSKYKEADPDFLKSEAFKNIVILARKRVEKEPSRLFVHLKEVTDELKLRSAKKKSKRKERKCIKSEDEPQSKRIKEEGVLSEDSTCENEVKISKRHVDKLERLFHKVYRKVKQLEEKEVNWDDDANEENSNYIKWSRYSNRLCRIWEKWQEAKGCLETVKRLKSNRIAFAAASAFQSLGNQLQKLRVFDFWNSFLTYLPPESEDTIDPAERDGTLAKELQENQKKSEKKLNEVMEKFVDEQISQKLEPEEVPPDVDDENYKSEGEEGQEESEEEQEDPEDIIAISSSSDESEKEGTKNREEKTSHCENGDGGESTDFELEDKSEVTKEVPKVKEEEYSGVERSVLTAVKKELKTEEIGSIASCSFVVSKNKWEISDDDVVEISD</sequence>
<evidence type="ECO:0000256" key="6">
    <source>
        <dbReference type="ARBA" id="ARBA00008592"/>
    </source>
</evidence>
<keyword evidence="9" id="KW-0963">Cytoplasm</keyword>
<feature type="region of interest" description="Disordered" evidence="24">
    <location>
        <begin position="329"/>
        <end position="419"/>
    </location>
</feature>
<evidence type="ECO:0000256" key="16">
    <source>
        <dbReference type="ARBA" id="ARBA00023015"/>
    </source>
</evidence>